<keyword evidence="4 8" id="KW-0547">Nucleotide-binding</keyword>
<dbReference type="CDD" id="cd03689">
    <property type="entry name" value="RF3_II"/>
    <property type="match status" value="1"/>
</dbReference>
<dbReference type="InterPro" id="IPR032090">
    <property type="entry name" value="RF3_C"/>
</dbReference>
<protein>
    <recommendedName>
        <fullName evidence="7 8">Peptide chain release factor 3</fullName>
        <shortName evidence="8">RF-3</shortName>
    </recommendedName>
</protein>
<dbReference type="PROSITE" id="PS00301">
    <property type="entry name" value="G_TR_1"/>
    <property type="match status" value="1"/>
</dbReference>
<keyword evidence="3 8" id="KW-0963">Cytoplasm</keyword>
<dbReference type="SUPFAM" id="SSF52540">
    <property type="entry name" value="P-loop containing nucleoside triphosphate hydrolases"/>
    <property type="match status" value="1"/>
</dbReference>
<organism evidence="10 11">
    <name type="scientific">Alkalibacter saccharofermentans DSM 14828</name>
    <dbReference type="NCBI Taxonomy" id="1120975"/>
    <lineage>
        <taxon>Bacteria</taxon>
        <taxon>Bacillati</taxon>
        <taxon>Bacillota</taxon>
        <taxon>Clostridia</taxon>
        <taxon>Eubacteriales</taxon>
        <taxon>Eubacteriaceae</taxon>
        <taxon>Alkalibacter</taxon>
    </lineage>
</organism>
<evidence type="ECO:0000256" key="5">
    <source>
        <dbReference type="ARBA" id="ARBA00022917"/>
    </source>
</evidence>
<accession>A0A1M4YST4</accession>
<dbReference type="EMBL" id="FQTU01000014">
    <property type="protein sequence ID" value="SHF08860.1"/>
    <property type="molecule type" value="Genomic_DNA"/>
</dbReference>
<dbReference type="InterPro" id="IPR004548">
    <property type="entry name" value="PrfC"/>
</dbReference>
<keyword evidence="11" id="KW-1185">Reference proteome</keyword>
<keyword evidence="6 8" id="KW-0342">GTP-binding</keyword>
<comment type="subcellular location">
    <subcellularLocation>
        <location evidence="1 8">Cytoplasm</location>
    </subcellularLocation>
</comment>
<comment type="function">
    <text evidence="8">Increases the formation of ribosomal termination complexes and stimulates activities of RF-1 and RF-2. It binds guanine nucleotides and has strong preference for UGA stop codons. It may interact directly with the ribosome. The stimulation of RF-1 and RF-2 is significantly reduced by GTP and GDP, but not by GMP.</text>
</comment>
<evidence type="ECO:0000256" key="8">
    <source>
        <dbReference type="HAMAP-Rule" id="MF_00072"/>
    </source>
</evidence>
<dbReference type="GO" id="GO:0003924">
    <property type="term" value="F:GTPase activity"/>
    <property type="evidence" value="ECO:0007669"/>
    <property type="project" value="InterPro"/>
</dbReference>
<dbReference type="FunFam" id="3.30.70.3280:FF:000001">
    <property type="entry name" value="Peptide chain release factor 3"/>
    <property type="match status" value="1"/>
</dbReference>
<dbReference type="Pfam" id="PF16658">
    <property type="entry name" value="RF3_C"/>
    <property type="match status" value="1"/>
</dbReference>
<dbReference type="Proteomes" id="UP000184251">
    <property type="component" value="Unassembled WGS sequence"/>
</dbReference>
<dbReference type="NCBIfam" id="TIGR00503">
    <property type="entry name" value="prfC"/>
    <property type="match status" value="1"/>
</dbReference>
<dbReference type="AlphaFoldDB" id="A0A1M4YST4"/>
<dbReference type="NCBIfam" id="NF001964">
    <property type="entry name" value="PRK00741.1"/>
    <property type="match status" value="1"/>
</dbReference>
<evidence type="ECO:0000256" key="4">
    <source>
        <dbReference type="ARBA" id="ARBA00022741"/>
    </source>
</evidence>
<dbReference type="InterPro" id="IPR005225">
    <property type="entry name" value="Small_GTP-bd"/>
</dbReference>
<dbReference type="Gene3D" id="3.30.70.3280">
    <property type="entry name" value="Peptide chain release factor 3, domain III"/>
    <property type="match status" value="1"/>
</dbReference>
<dbReference type="GO" id="GO:0016149">
    <property type="term" value="F:translation release factor activity, codon specific"/>
    <property type="evidence" value="ECO:0007669"/>
    <property type="project" value="UniProtKB-UniRule"/>
</dbReference>
<dbReference type="PANTHER" id="PTHR43556:SF2">
    <property type="entry name" value="PEPTIDE CHAIN RELEASE FACTOR RF3"/>
    <property type="match status" value="1"/>
</dbReference>
<evidence type="ECO:0000256" key="2">
    <source>
        <dbReference type="ARBA" id="ARBA00009978"/>
    </source>
</evidence>
<dbReference type="GO" id="GO:0016150">
    <property type="term" value="F:translation release factor activity, codon nonspecific"/>
    <property type="evidence" value="ECO:0007669"/>
    <property type="project" value="TreeGrafter"/>
</dbReference>
<dbReference type="CDD" id="cd04169">
    <property type="entry name" value="RF3"/>
    <property type="match status" value="1"/>
</dbReference>
<evidence type="ECO:0000256" key="3">
    <source>
        <dbReference type="ARBA" id="ARBA00022490"/>
    </source>
</evidence>
<dbReference type="InterPro" id="IPR000795">
    <property type="entry name" value="T_Tr_GTP-bd_dom"/>
</dbReference>
<dbReference type="Gene3D" id="2.40.30.10">
    <property type="entry name" value="Translation factors"/>
    <property type="match status" value="1"/>
</dbReference>
<dbReference type="InterPro" id="IPR038467">
    <property type="entry name" value="RF3_dom_3_sf"/>
</dbReference>
<dbReference type="PROSITE" id="PS51722">
    <property type="entry name" value="G_TR_2"/>
    <property type="match status" value="1"/>
</dbReference>
<evidence type="ECO:0000313" key="11">
    <source>
        <dbReference type="Proteomes" id="UP000184251"/>
    </source>
</evidence>
<dbReference type="HAMAP" id="MF_00072">
    <property type="entry name" value="Rel_fac_3"/>
    <property type="match status" value="1"/>
</dbReference>
<dbReference type="PANTHER" id="PTHR43556">
    <property type="entry name" value="PEPTIDE CHAIN RELEASE FACTOR RF3"/>
    <property type="match status" value="1"/>
</dbReference>
<dbReference type="STRING" id="1120975.SAMN02746064_01842"/>
<gene>
    <name evidence="8" type="primary">prfC</name>
    <name evidence="10" type="ORF">SAMN02746064_01842</name>
</gene>
<dbReference type="InterPro" id="IPR009000">
    <property type="entry name" value="Transl_B-barrel_sf"/>
</dbReference>
<dbReference type="GO" id="GO:0005829">
    <property type="term" value="C:cytosol"/>
    <property type="evidence" value="ECO:0007669"/>
    <property type="project" value="TreeGrafter"/>
</dbReference>
<dbReference type="RefSeq" id="WP_073271296.1">
    <property type="nucleotide sequence ID" value="NZ_FQTU01000014.1"/>
</dbReference>
<feature type="binding site" evidence="8">
    <location>
        <begin position="90"/>
        <end position="94"/>
    </location>
    <ligand>
        <name>GTP</name>
        <dbReference type="ChEBI" id="CHEBI:37565"/>
    </ligand>
</feature>
<feature type="domain" description="Tr-type G" evidence="9">
    <location>
        <begin position="13"/>
        <end position="282"/>
    </location>
</feature>
<evidence type="ECO:0000256" key="7">
    <source>
        <dbReference type="ARBA" id="ARBA00073639"/>
    </source>
</evidence>
<dbReference type="Pfam" id="PF22042">
    <property type="entry name" value="EF-G_D2"/>
    <property type="match status" value="1"/>
</dbReference>
<dbReference type="SUPFAM" id="SSF54980">
    <property type="entry name" value="EF-G C-terminal domain-like"/>
    <property type="match status" value="1"/>
</dbReference>
<dbReference type="InterPro" id="IPR053905">
    <property type="entry name" value="EF-G-like_DII"/>
</dbReference>
<dbReference type="InterPro" id="IPR027417">
    <property type="entry name" value="P-loop_NTPase"/>
</dbReference>
<feature type="binding site" evidence="8">
    <location>
        <begin position="144"/>
        <end position="147"/>
    </location>
    <ligand>
        <name>GTP</name>
        <dbReference type="ChEBI" id="CHEBI:37565"/>
    </ligand>
</feature>
<dbReference type="Pfam" id="PF00009">
    <property type="entry name" value="GTP_EFTU"/>
    <property type="match status" value="1"/>
</dbReference>
<sequence length="539" mass="60972">MNTKNSNLIKEVDRRRTFAIISHPDAGKTTLTEKLLLFGGAIRLAGSVKSRRAQNHAVSDWMEIEKQRGISVTSSVLQFEYNNCCINILDTPGHQDFSEDTFRTLMAADSAVMVIDCAKGIEAQTKKLFHVCKMRGIPIFTFINKMDRMGKDPFELIEELEQVLDIKSYPMNWPIGNGRDFKGVYDREKNLINLFGEGNHGQSKTRTEKLNIEDSSLSSLLGDELHSQLKEDIELLDVAGDSFDLDEVLKGNLTPVFFGSALTNFGVEPFLESFLELTTPPTPRDSNLGMVDPKKENFTGFIFKIQANMNPTHRDRIAFLRICSGEFKKGMSVNHVQENKKIRLSQPQQFLSQERVVVETAYPGDIIGIHDPGIFKIGDSLCEDNSKIQYHGIPLFAPEHFCKVFTKNALKRKQFIKGINQLSEEGTIQVYKQPNIGVEELIIGVVGALQFEVLEYRLKNEYGVDIIMESLPYQYIRWINGEGFSPDSLNLTMDSLLVEDQDLNPVVLFINEWSISRVAERNESISLKEISLRNKVMAG</sequence>
<evidence type="ECO:0000313" key="10">
    <source>
        <dbReference type="EMBL" id="SHF08860.1"/>
    </source>
</evidence>
<evidence type="ECO:0000256" key="1">
    <source>
        <dbReference type="ARBA" id="ARBA00004496"/>
    </source>
</evidence>
<proteinExistence type="inferred from homology"/>
<dbReference type="SUPFAM" id="SSF50447">
    <property type="entry name" value="Translation proteins"/>
    <property type="match status" value="1"/>
</dbReference>
<keyword evidence="5 8" id="KW-0648">Protein biosynthesis</keyword>
<evidence type="ECO:0000256" key="6">
    <source>
        <dbReference type="ARBA" id="ARBA00023134"/>
    </source>
</evidence>
<dbReference type="FunFam" id="3.40.50.300:FF:000542">
    <property type="entry name" value="Peptide chain release factor 3"/>
    <property type="match status" value="1"/>
</dbReference>
<evidence type="ECO:0000259" key="9">
    <source>
        <dbReference type="PROSITE" id="PS51722"/>
    </source>
</evidence>
<dbReference type="NCBIfam" id="TIGR00231">
    <property type="entry name" value="small_GTP"/>
    <property type="match status" value="1"/>
</dbReference>
<comment type="similarity">
    <text evidence="2 8">Belongs to the TRAFAC class translation factor GTPase superfamily. Classic translation factor GTPase family. PrfC subfamily.</text>
</comment>
<dbReference type="InterPro" id="IPR031157">
    <property type="entry name" value="G_TR_CS"/>
</dbReference>
<name>A0A1M4YST4_9FIRM</name>
<dbReference type="GO" id="GO:0006449">
    <property type="term" value="P:regulation of translational termination"/>
    <property type="evidence" value="ECO:0007669"/>
    <property type="project" value="UniProtKB-UniRule"/>
</dbReference>
<dbReference type="OrthoDB" id="9804431at2"/>
<dbReference type="GO" id="GO:0005525">
    <property type="term" value="F:GTP binding"/>
    <property type="evidence" value="ECO:0007669"/>
    <property type="project" value="UniProtKB-UniRule"/>
</dbReference>
<dbReference type="PRINTS" id="PR00315">
    <property type="entry name" value="ELONGATNFCT"/>
</dbReference>
<dbReference type="Gene3D" id="3.40.50.300">
    <property type="entry name" value="P-loop containing nucleotide triphosphate hydrolases"/>
    <property type="match status" value="1"/>
</dbReference>
<dbReference type="InterPro" id="IPR041732">
    <property type="entry name" value="RF3_GTP-bd"/>
</dbReference>
<dbReference type="InterPro" id="IPR035647">
    <property type="entry name" value="EFG_III/V"/>
</dbReference>
<reference evidence="10 11" key="1">
    <citation type="submission" date="2016-11" db="EMBL/GenBank/DDBJ databases">
        <authorList>
            <person name="Jaros S."/>
            <person name="Januszkiewicz K."/>
            <person name="Wedrychowicz H."/>
        </authorList>
    </citation>
    <scope>NUCLEOTIDE SEQUENCE [LARGE SCALE GENOMIC DNA]</scope>
    <source>
        <strain evidence="10 11">DSM 14828</strain>
    </source>
</reference>
<feature type="binding site" evidence="8">
    <location>
        <begin position="22"/>
        <end position="29"/>
    </location>
    <ligand>
        <name>GTP</name>
        <dbReference type="ChEBI" id="CHEBI:37565"/>
    </ligand>
</feature>